<evidence type="ECO:0000256" key="1">
    <source>
        <dbReference type="SAM" id="MobiDB-lite"/>
    </source>
</evidence>
<protein>
    <recommendedName>
        <fullName evidence="4">Replication initiation factor</fullName>
    </recommendedName>
</protein>
<proteinExistence type="predicted"/>
<keyword evidence="3" id="KW-1185">Reference proteome</keyword>
<dbReference type="KEGG" id="txa:HQN79_04655"/>
<feature type="compositionally biased region" description="Polar residues" evidence="1">
    <location>
        <begin position="27"/>
        <end position="39"/>
    </location>
</feature>
<reference evidence="2 3" key="1">
    <citation type="submission" date="2020-05" db="EMBL/GenBank/DDBJ databases">
        <title>Thiomicrorhabdus sediminis sp.nov. and Thiomicrorhabdus xiamenensis sp.nov., novel sulfur-oxidizing bacteria isolated from coastal sediment.</title>
        <authorList>
            <person name="Liu X."/>
        </authorList>
    </citation>
    <scope>NUCLEOTIDE SEQUENCE [LARGE SCALE GENOMIC DNA]</scope>
    <source>
        <strain evidence="2 3">G2</strain>
    </source>
</reference>
<gene>
    <name evidence="2" type="ORF">HQN79_04655</name>
</gene>
<organism evidence="2 3">
    <name type="scientific">Thiomicrorhabdus xiamenensis</name>
    <dbReference type="NCBI Taxonomy" id="2739063"/>
    <lineage>
        <taxon>Bacteria</taxon>
        <taxon>Pseudomonadati</taxon>
        <taxon>Pseudomonadota</taxon>
        <taxon>Gammaproteobacteria</taxon>
        <taxon>Thiotrichales</taxon>
        <taxon>Piscirickettsiaceae</taxon>
        <taxon>Thiomicrorhabdus</taxon>
    </lineage>
</organism>
<sequence length="415" mass="47430">MSNSNTNPEIEARESVGLQERAGSARPQATSRTCNHSGAALSNTAPAKYINNQNIKPLRCAVDSLYLSYRGNITPQIEELLTFLKNMAQHTDPEIASEAYLHFFEHKFQVMPKGAGKFSFVLKDNWFNIQVSSGKSSSVPLAYVQISSELLTFMELDEILMHLDQIIDRIGTVKGHAAVSRLDLCMDFECYSKFNVEAIEINQWKTRAKQIDRFHQNKRPSGWRIGKGLIMGRLYNKSLEVQKSKKDYLLPLWEASGWSGVTDVWRVEFQIRREFLANVGLKHPDQIIKLSPAIWKYASTNWLQLVTPTEDSNESRWPVTEAWQEIAQACTNVECQAVKPVVKKRLPNDQYLFVNGLAAISSFMAREGISDFGEALGEFLHEAEHYHLSRDQTMEEYLKLKAKEKTLRYNTELEE</sequence>
<dbReference type="EMBL" id="CP054020">
    <property type="protein sequence ID" value="QKI88908.1"/>
    <property type="molecule type" value="Genomic_DNA"/>
</dbReference>
<evidence type="ECO:0000313" key="3">
    <source>
        <dbReference type="Proteomes" id="UP000504724"/>
    </source>
</evidence>
<feature type="region of interest" description="Disordered" evidence="1">
    <location>
        <begin position="1"/>
        <end position="39"/>
    </location>
</feature>
<evidence type="ECO:0000313" key="2">
    <source>
        <dbReference type="EMBL" id="QKI88908.1"/>
    </source>
</evidence>
<evidence type="ECO:0008006" key="4">
    <source>
        <dbReference type="Google" id="ProtNLM"/>
    </source>
</evidence>
<name>A0A7D4TFI2_9GAMM</name>
<dbReference type="RefSeq" id="WP_173284546.1">
    <property type="nucleotide sequence ID" value="NZ_CP054020.1"/>
</dbReference>
<accession>A0A7D4TFI2</accession>
<dbReference type="AlphaFoldDB" id="A0A7D4TFI2"/>
<dbReference type="Proteomes" id="UP000504724">
    <property type="component" value="Chromosome"/>
</dbReference>